<comment type="caution">
    <text evidence="3">The sequence shown here is derived from an EMBL/GenBank/DDBJ whole genome shotgun (WGS) entry which is preliminary data.</text>
</comment>
<sequence length="360" mass="40801">MKILKNILYIVLVAFSLLLAAIYFSTFHPKQTENADVVCKSDALEMPGNEELKVLSWNVQYFAGKKKVFWYDVPDESGPDTVTTSEEVENTLKKVANVILETDPDLVLLQEVDDGAKRTRGENQSERLVPLLSDFYPCRTEAFYWKAGFVPHPKVLGSAGMKLVILSKYKIASAVRYQLPLAEADPISRQFQLKRAVLKADLSVSGGRKFSVLNTHLDAFSMGTDTMQKQVKFLSDLLRKLDGEKSVWILAGDFNLLPPDFDRKTLHPNGAFYYGDDQEIKPLFDRWSSVVTKEELNGPEKEKFFTYYPNDPAIAKPDRTIDYIFYSRGLVKTKYGVFRKGDAAEASDHFPSEAVFRFGE</sequence>
<dbReference type="GO" id="GO:0004527">
    <property type="term" value="F:exonuclease activity"/>
    <property type="evidence" value="ECO:0007669"/>
    <property type="project" value="UniProtKB-KW"/>
</dbReference>
<keyword evidence="1" id="KW-0472">Membrane</keyword>
<protein>
    <submittedName>
        <fullName evidence="3">Endonuclease/exonuclease/phosphatase family protein</fullName>
    </submittedName>
</protein>
<keyword evidence="1" id="KW-1133">Transmembrane helix</keyword>
<dbReference type="InterPro" id="IPR051916">
    <property type="entry name" value="GPI-anchor_lipid_remodeler"/>
</dbReference>
<organism evidence="3 4">
    <name type="scientific">Leptospira fletcheri</name>
    <dbReference type="NCBI Taxonomy" id="2484981"/>
    <lineage>
        <taxon>Bacteria</taxon>
        <taxon>Pseudomonadati</taxon>
        <taxon>Spirochaetota</taxon>
        <taxon>Spirochaetia</taxon>
        <taxon>Leptospirales</taxon>
        <taxon>Leptospiraceae</taxon>
        <taxon>Leptospira</taxon>
    </lineage>
</organism>
<feature type="transmembrane region" description="Helical" evidence="1">
    <location>
        <begin position="7"/>
        <end position="24"/>
    </location>
</feature>
<dbReference type="AlphaFoldDB" id="A0A4R9GI43"/>
<dbReference type="InterPro" id="IPR005135">
    <property type="entry name" value="Endo/exonuclease/phosphatase"/>
</dbReference>
<keyword evidence="4" id="KW-1185">Reference proteome</keyword>
<evidence type="ECO:0000256" key="1">
    <source>
        <dbReference type="SAM" id="Phobius"/>
    </source>
</evidence>
<reference evidence="3" key="1">
    <citation type="journal article" date="2019" name="PLoS Negl. Trop. Dis.">
        <title>Revisiting the worldwide diversity of Leptospira species in the environment.</title>
        <authorList>
            <person name="Vincent A.T."/>
            <person name="Schiettekatte O."/>
            <person name="Bourhy P."/>
            <person name="Veyrier F.J."/>
            <person name="Picardeau M."/>
        </authorList>
    </citation>
    <scope>NUCLEOTIDE SEQUENCE [LARGE SCALE GENOMIC DNA]</scope>
    <source>
        <strain evidence="3">SSW15</strain>
    </source>
</reference>
<keyword evidence="3" id="KW-0255">Endonuclease</keyword>
<gene>
    <name evidence="3" type="ORF">EHO60_09140</name>
</gene>
<dbReference type="PANTHER" id="PTHR14859">
    <property type="entry name" value="CALCOFLUOR WHITE HYPERSENSITIVE PROTEIN PRECURSOR"/>
    <property type="match status" value="1"/>
</dbReference>
<dbReference type="GO" id="GO:0006506">
    <property type="term" value="P:GPI anchor biosynthetic process"/>
    <property type="evidence" value="ECO:0007669"/>
    <property type="project" value="TreeGrafter"/>
</dbReference>
<dbReference type="EMBL" id="RQET01000004">
    <property type="protein sequence ID" value="TGK12400.1"/>
    <property type="molecule type" value="Genomic_DNA"/>
</dbReference>
<keyword evidence="3" id="KW-0540">Nuclease</keyword>
<evidence type="ECO:0000313" key="4">
    <source>
        <dbReference type="Proteomes" id="UP000298458"/>
    </source>
</evidence>
<dbReference type="Proteomes" id="UP000298458">
    <property type="component" value="Unassembled WGS sequence"/>
</dbReference>
<dbReference type="PANTHER" id="PTHR14859:SF1">
    <property type="entry name" value="PGAP2-INTERACTING PROTEIN"/>
    <property type="match status" value="1"/>
</dbReference>
<keyword evidence="3" id="KW-0378">Hydrolase</keyword>
<dbReference type="RefSeq" id="WP_135767798.1">
    <property type="nucleotide sequence ID" value="NZ_RQET01000004.1"/>
</dbReference>
<evidence type="ECO:0000313" key="3">
    <source>
        <dbReference type="EMBL" id="TGK12400.1"/>
    </source>
</evidence>
<dbReference type="GO" id="GO:0016020">
    <property type="term" value="C:membrane"/>
    <property type="evidence" value="ECO:0007669"/>
    <property type="project" value="GOC"/>
</dbReference>
<dbReference type="InterPro" id="IPR036691">
    <property type="entry name" value="Endo/exonu/phosph_ase_sf"/>
</dbReference>
<accession>A0A4R9GI43</accession>
<keyword evidence="3" id="KW-0269">Exonuclease</keyword>
<dbReference type="Gene3D" id="3.60.10.10">
    <property type="entry name" value="Endonuclease/exonuclease/phosphatase"/>
    <property type="match status" value="1"/>
</dbReference>
<dbReference type="SUPFAM" id="SSF56219">
    <property type="entry name" value="DNase I-like"/>
    <property type="match status" value="1"/>
</dbReference>
<name>A0A4R9GI43_9LEPT</name>
<feature type="domain" description="Endonuclease/exonuclease/phosphatase" evidence="2">
    <location>
        <begin position="55"/>
        <end position="349"/>
    </location>
</feature>
<dbReference type="OrthoDB" id="334565at2"/>
<dbReference type="Pfam" id="PF03372">
    <property type="entry name" value="Exo_endo_phos"/>
    <property type="match status" value="1"/>
</dbReference>
<keyword evidence="1" id="KW-0812">Transmembrane</keyword>
<evidence type="ECO:0000259" key="2">
    <source>
        <dbReference type="Pfam" id="PF03372"/>
    </source>
</evidence>
<dbReference type="GO" id="GO:0004519">
    <property type="term" value="F:endonuclease activity"/>
    <property type="evidence" value="ECO:0007669"/>
    <property type="project" value="UniProtKB-KW"/>
</dbReference>
<proteinExistence type="predicted"/>